<protein>
    <submittedName>
        <fullName evidence="1">Uncharacterized protein</fullName>
    </submittedName>
</protein>
<dbReference type="EMBL" id="BQNB010014034">
    <property type="protein sequence ID" value="GJT23179.1"/>
    <property type="molecule type" value="Genomic_DNA"/>
</dbReference>
<accession>A0ABQ5C9E4</accession>
<evidence type="ECO:0000313" key="1">
    <source>
        <dbReference type="EMBL" id="GJT23179.1"/>
    </source>
</evidence>
<comment type="caution">
    <text evidence="1">The sequence shown here is derived from an EMBL/GenBank/DDBJ whole genome shotgun (WGS) entry which is preliminary data.</text>
</comment>
<organism evidence="1 2">
    <name type="scientific">Tanacetum coccineum</name>
    <dbReference type="NCBI Taxonomy" id="301880"/>
    <lineage>
        <taxon>Eukaryota</taxon>
        <taxon>Viridiplantae</taxon>
        <taxon>Streptophyta</taxon>
        <taxon>Embryophyta</taxon>
        <taxon>Tracheophyta</taxon>
        <taxon>Spermatophyta</taxon>
        <taxon>Magnoliopsida</taxon>
        <taxon>eudicotyledons</taxon>
        <taxon>Gunneridae</taxon>
        <taxon>Pentapetalae</taxon>
        <taxon>asterids</taxon>
        <taxon>campanulids</taxon>
        <taxon>Asterales</taxon>
        <taxon>Asteraceae</taxon>
        <taxon>Asteroideae</taxon>
        <taxon>Anthemideae</taxon>
        <taxon>Anthemidinae</taxon>
        <taxon>Tanacetum</taxon>
    </lineage>
</organism>
<keyword evidence="2" id="KW-1185">Reference proteome</keyword>
<sequence length="165" mass="18224">MSSSRPLVFVIEVEYLRLDSPPRSSNVGPANNSGVSVVTFSRFITKAEKSNVVSVSSSNNSRGSCLLQARLLYLKVGLRIRDPLGLQRQLEDCIVFLYLIIKIKEFGLVDAYEVLEPVVVFPATWMSFLTSDWTADNILTSLLLFATTGQRAGKEESASANDLFV</sequence>
<dbReference type="Proteomes" id="UP001151760">
    <property type="component" value="Unassembled WGS sequence"/>
</dbReference>
<gene>
    <name evidence="1" type="ORF">Tco_0893116</name>
</gene>
<name>A0ABQ5C9E4_9ASTR</name>
<reference evidence="1" key="2">
    <citation type="submission" date="2022-01" db="EMBL/GenBank/DDBJ databases">
        <authorList>
            <person name="Yamashiro T."/>
            <person name="Shiraishi A."/>
            <person name="Satake H."/>
            <person name="Nakayama K."/>
        </authorList>
    </citation>
    <scope>NUCLEOTIDE SEQUENCE</scope>
</reference>
<evidence type="ECO:0000313" key="2">
    <source>
        <dbReference type="Proteomes" id="UP001151760"/>
    </source>
</evidence>
<proteinExistence type="predicted"/>
<reference evidence="1" key="1">
    <citation type="journal article" date="2022" name="Int. J. Mol. Sci.">
        <title>Draft Genome of Tanacetum Coccineum: Genomic Comparison of Closely Related Tanacetum-Family Plants.</title>
        <authorList>
            <person name="Yamashiro T."/>
            <person name="Shiraishi A."/>
            <person name="Nakayama K."/>
            <person name="Satake H."/>
        </authorList>
    </citation>
    <scope>NUCLEOTIDE SEQUENCE</scope>
</reference>